<proteinExistence type="predicted"/>
<keyword evidence="2" id="KW-1133">Transmembrane helix</keyword>
<keyword evidence="2" id="KW-0812">Transmembrane</keyword>
<name>A0A261U637_9BORD</name>
<gene>
    <name evidence="3" type="ORF">CAL20_15120</name>
</gene>
<keyword evidence="4" id="KW-1185">Reference proteome</keyword>
<feature type="transmembrane region" description="Helical" evidence="2">
    <location>
        <begin position="16"/>
        <end position="38"/>
    </location>
</feature>
<dbReference type="RefSeq" id="WP_094838244.1">
    <property type="nucleotide sequence ID" value="NZ_NEVQ01000013.1"/>
</dbReference>
<keyword evidence="1" id="KW-0175">Coiled coil</keyword>
<accession>A0A261U637</accession>
<evidence type="ECO:0000313" key="3">
    <source>
        <dbReference type="EMBL" id="OZI56730.1"/>
    </source>
</evidence>
<dbReference type="Proteomes" id="UP000216885">
    <property type="component" value="Unassembled WGS sequence"/>
</dbReference>
<dbReference type="AlphaFoldDB" id="A0A261U637"/>
<sequence>MDGGIDVVSGWAQGNALVNALGLTGGSAVIVCVAIWLVRGVMRRDRVAEASAGGAVYSIEQIQQLVESLKAIISDQKTFIGDLLQRLDEAYAERNRALSEDGAKQARIDMLLQQISVAEARIQTLQSRIATLESLKKETLDGTASGQTN</sequence>
<dbReference type="EMBL" id="NEVQ01000013">
    <property type="protein sequence ID" value="OZI56730.1"/>
    <property type="molecule type" value="Genomic_DNA"/>
</dbReference>
<comment type="caution">
    <text evidence="3">The sequence shown here is derived from an EMBL/GenBank/DDBJ whole genome shotgun (WGS) entry which is preliminary data.</text>
</comment>
<protein>
    <submittedName>
        <fullName evidence="3">Uncharacterized protein</fullName>
    </submittedName>
</protein>
<evidence type="ECO:0000313" key="4">
    <source>
        <dbReference type="Proteomes" id="UP000216885"/>
    </source>
</evidence>
<keyword evidence="2" id="KW-0472">Membrane</keyword>
<feature type="coiled-coil region" evidence="1">
    <location>
        <begin position="80"/>
        <end position="135"/>
    </location>
</feature>
<reference evidence="3 4" key="1">
    <citation type="submission" date="2017-05" db="EMBL/GenBank/DDBJ databases">
        <title>Complete and WGS of Bordetella genogroups.</title>
        <authorList>
            <person name="Spilker T."/>
            <person name="LiPuma J."/>
        </authorList>
    </citation>
    <scope>NUCLEOTIDE SEQUENCE [LARGE SCALE GENOMIC DNA]</scope>
    <source>
        <strain evidence="3 4">AU9919</strain>
    </source>
</reference>
<evidence type="ECO:0000256" key="1">
    <source>
        <dbReference type="SAM" id="Coils"/>
    </source>
</evidence>
<organism evidence="3 4">
    <name type="scientific">Bordetella genomosp. 4</name>
    <dbReference type="NCBI Taxonomy" id="463044"/>
    <lineage>
        <taxon>Bacteria</taxon>
        <taxon>Pseudomonadati</taxon>
        <taxon>Pseudomonadota</taxon>
        <taxon>Betaproteobacteria</taxon>
        <taxon>Burkholderiales</taxon>
        <taxon>Alcaligenaceae</taxon>
        <taxon>Bordetella</taxon>
    </lineage>
</organism>
<evidence type="ECO:0000256" key="2">
    <source>
        <dbReference type="SAM" id="Phobius"/>
    </source>
</evidence>